<feature type="region of interest" description="Disordered" evidence="1">
    <location>
        <begin position="508"/>
        <end position="587"/>
    </location>
</feature>
<dbReference type="Proteomes" id="UP000827284">
    <property type="component" value="Unassembled WGS sequence"/>
</dbReference>
<feature type="compositionally biased region" description="Polar residues" evidence="1">
    <location>
        <begin position="1114"/>
        <end position="1123"/>
    </location>
</feature>
<feature type="region of interest" description="Disordered" evidence="1">
    <location>
        <begin position="208"/>
        <end position="296"/>
    </location>
</feature>
<feature type="compositionally biased region" description="Acidic residues" evidence="1">
    <location>
        <begin position="394"/>
        <end position="406"/>
    </location>
</feature>
<feature type="compositionally biased region" description="Acidic residues" evidence="1">
    <location>
        <begin position="905"/>
        <end position="914"/>
    </location>
</feature>
<feature type="region of interest" description="Disordered" evidence="1">
    <location>
        <begin position="82"/>
        <end position="176"/>
    </location>
</feature>
<feature type="region of interest" description="Disordered" evidence="1">
    <location>
        <begin position="1"/>
        <end position="56"/>
    </location>
</feature>
<feature type="compositionally biased region" description="Low complexity" evidence="1">
    <location>
        <begin position="812"/>
        <end position="827"/>
    </location>
</feature>
<feature type="compositionally biased region" description="Polar residues" evidence="1">
    <location>
        <begin position="410"/>
        <end position="419"/>
    </location>
</feature>
<name>A0A9P3LVP5_9FUNG</name>
<feature type="region of interest" description="Disordered" evidence="1">
    <location>
        <begin position="1038"/>
        <end position="1203"/>
    </location>
</feature>
<protein>
    <submittedName>
        <fullName evidence="2">Uncharacterized protein</fullName>
    </submittedName>
</protein>
<dbReference type="OrthoDB" id="2449796at2759"/>
<feature type="region of interest" description="Disordered" evidence="1">
    <location>
        <begin position="881"/>
        <end position="922"/>
    </location>
</feature>
<feature type="compositionally biased region" description="Low complexity" evidence="1">
    <location>
        <begin position="148"/>
        <end position="163"/>
    </location>
</feature>
<evidence type="ECO:0000313" key="2">
    <source>
        <dbReference type="EMBL" id="GJJ72278.1"/>
    </source>
</evidence>
<proteinExistence type="predicted"/>
<reference evidence="2" key="2">
    <citation type="journal article" date="2022" name="Microbiol. Resour. Announc.">
        <title>Whole-Genome Sequence of Entomortierella parvispora E1425, a Mucoromycotan Fungus Associated with Burkholderiaceae-Related Endosymbiotic Bacteria.</title>
        <authorList>
            <person name="Herlambang A."/>
            <person name="Guo Y."/>
            <person name="Takashima Y."/>
            <person name="Narisawa K."/>
            <person name="Ohta H."/>
            <person name="Nishizawa T."/>
        </authorList>
    </citation>
    <scope>NUCLEOTIDE SEQUENCE</scope>
    <source>
        <strain evidence="2">E1425</strain>
    </source>
</reference>
<keyword evidence="3" id="KW-1185">Reference proteome</keyword>
<feature type="region of interest" description="Disordered" evidence="1">
    <location>
        <begin position="1239"/>
        <end position="1352"/>
    </location>
</feature>
<accession>A0A9P3LVP5</accession>
<comment type="caution">
    <text evidence="2">The sequence shown here is derived from an EMBL/GenBank/DDBJ whole genome shotgun (WGS) entry which is preliminary data.</text>
</comment>
<feature type="compositionally biased region" description="Low complexity" evidence="1">
    <location>
        <begin position="557"/>
        <end position="587"/>
    </location>
</feature>
<dbReference type="EMBL" id="BQFW01000006">
    <property type="protein sequence ID" value="GJJ72278.1"/>
    <property type="molecule type" value="Genomic_DNA"/>
</dbReference>
<feature type="compositionally biased region" description="Polar residues" evidence="1">
    <location>
        <begin position="1183"/>
        <end position="1197"/>
    </location>
</feature>
<feature type="compositionally biased region" description="Low complexity" evidence="1">
    <location>
        <begin position="775"/>
        <end position="797"/>
    </location>
</feature>
<feature type="compositionally biased region" description="Low complexity" evidence="1">
    <location>
        <begin position="1166"/>
        <end position="1178"/>
    </location>
</feature>
<feature type="compositionally biased region" description="Low complexity" evidence="1">
    <location>
        <begin position="1272"/>
        <end position="1281"/>
    </location>
</feature>
<feature type="region of interest" description="Disordered" evidence="1">
    <location>
        <begin position="391"/>
        <end position="419"/>
    </location>
</feature>
<feature type="compositionally biased region" description="Low complexity" evidence="1">
    <location>
        <begin position="1139"/>
        <end position="1149"/>
    </location>
</feature>
<feature type="region of interest" description="Disordered" evidence="1">
    <location>
        <begin position="1367"/>
        <end position="1430"/>
    </location>
</feature>
<feature type="compositionally biased region" description="Polar residues" evidence="1">
    <location>
        <begin position="82"/>
        <end position="91"/>
    </location>
</feature>
<feature type="compositionally biased region" description="Low complexity" evidence="1">
    <location>
        <begin position="92"/>
        <end position="129"/>
    </location>
</feature>
<sequence>MVTIIGQNAVRPDELSNSSSNNNLGSTEGHNLSRTNVDSHHAVRGRGLKESSLGNIKTADMATTPKALSHKPSLPAIQTLSLSQDRSFSAHSPSSNTSTPSSSTPPTSSSSLNTPVSGGPSSSNSSPLSHIRRWTSSLSTASKKPQESPASSKPNSKSSTAKARTIGPIGAPQPLTTPVPYACTPLPYADSPVSLSSLHFDQVPRSLAKPPATSCPDFPIGPQTTETSPAPLGASLSLGRNQDQRASWKNRLFSSSAPKKQERRASTNSNVEDDYEWSNTDQDTAGRNGGSGGTSGVAAAAAAEAAAKVKMSISPPLTHPTLPAHQKTIPIIPTPMMSPTDGMFGPDSFDPFKIDPSGEISSEETIYQSSNGAPRSLMDSLDMMAASMTTQEQECTEEEEEEEEEEMTTHPDTPSGQEETSLATLIQNAYLASLQIESSRSESTTGSMTNTRNEGGSNQDFAASLCKGIGSDFVMPPSYFDQHSLNLDFNESYPLVLPPTSKAEPASLRLKTETPSPSQSASSSAASSSLSTASSSSSASSSEPSIRGQLGAKSRVSRASSTCSISSDSSDSSTDSSDSSDSSQNSPISGASFFSTIPRVQNNLNSTLSTSLLRTSGIKIPSNLMTLLPNGSSSSVSNAKERSFQFSALTTPPTTPPLDQTETMSSVMTANLNKAATASLGAIGAQSSPSSLVDPRAMTLKRIAYIHTLRKLRERERRPFRHAVLLHLILLQLRRGLTNKQCNEIGDFYTAMSSAQFPPRLDMAHAMIMAQHQQQLQLQQQQQQQQHQQESSSQESQNGIDMDAGPTVPVRSTSKTSATTATVASTTGKELKTKKSLVFSIQSRMQLNKAQNVNNGSNTGAQLANLKERLPLLRIPAYPMINPDRKNGSMPWKVSSQASEGTSDATEEAEEDKSETDYANERIRPTPTVIIPKRTTGRKGILHQQQLQQLQLLQLHQQQMQMYQQGSNGSPRSVMLTEEQQSNLALMTGVDPDVNSQGWPAQNQLLIGTRPSFATSTFTTVQNNQSELVTKPLVSSTAAKSLPQPSPSITPSAVSSHPLPSKMYTGPKRPTSPPNCGMSAGAISMIPGPTDGMRHSPRTQYFDPSMPKGGVSGAPNTGSSYRSSMKKMHGPPSLPLPSTPTSTNGSSLPAGLLTPPLSPLFRSDNTGAATTQTSTATTVPGPSLQQMPRPTFQSFPSSHVRVLSHPPTHLQHSFAVSGPPVSYGSPAAYSMVPTRVEVYRPQQQQQQQQHSMPNSRASMEDRSRTNFAANPSSSSAVSSISTKAGLPSPPQSPTLSSDGFVTMSAVSNNALSSSTPSSVSTTTTLVSPPNSTSCTSLSVSSPSSSSTASMMSASSKSAANHIKAAAARVPIMTRHSVDDLRRTPSTSSKSHGKTKPKLNGKAGGHQKEEEEDVPLAVVQRRLSSDMLRSM</sequence>
<feature type="compositionally biased region" description="Polar residues" evidence="1">
    <location>
        <begin position="894"/>
        <end position="904"/>
    </location>
</feature>
<feature type="region of interest" description="Disordered" evidence="1">
    <location>
        <begin position="775"/>
        <end position="829"/>
    </location>
</feature>
<feature type="compositionally biased region" description="Low complexity" evidence="1">
    <location>
        <begin position="1306"/>
        <end position="1352"/>
    </location>
</feature>
<feature type="compositionally biased region" description="Low complexity" evidence="1">
    <location>
        <begin position="515"/>
        <end position="545"/>
    </location>
</feature>
<evidence type="ECO:0000313" key="3">
    <source>
        <dbReference type="Proteomes" id="UP000827284"/>
    </source>
</evidence>
<organism evidence="2 3">
    <name type="scientific">Entomortierella parvispora</name>
    <dbReference type="NCBI Taxonomy" id="205924"/>
    <lineage>
        <taxon>Eukaryota</taxon>
        <taxon>Fungi</taxon>
        <taxon>Fungi incertae sedis</taxon>
        <taxon>Mucoromycota</taxon>
        <taxon>Mortierellomycotina</taxon>
        <taxon>Mortierellomycetes</taxon>
        <taxon>Mortierellales</taxon>
        <taxon>Mortierellaceae</taxon>
        <taxon>Entomortierella</taxon>
    </lineage>
</organism>
<feature type="compositionally biased region" description="Polar residues" evidence="1">
    <location>
        <begin position="24"/>
        <end position="36"/>
    </location>
</feature>
<feature type="compositionally biased region" description="Polar residues" evidence="1">
    <location>
        <begin position="238"/>
        <end position="258"/>
    </location>
</feature>
<gene>
    <name evidence="2" type="ORF">EMPS_04635</name>
</gene>
<feature type="region of interest" description="Disordered" evidence="1">
    <location>
        <begin position="437"/>
        <end position="458"/>
    </location>
</feature>
<feature type="compositionally biased region" description="Polar residues" evidence="1">
    <location>
        <begin position="134"/>
        <end position="143"/>
    </location>
</feature>
<reference evidence="2" key="1">
    <citation type="submission" date="2021-11" db="EMBL/GenBank/DDBJ databases">
        <authorList>
            <person name="Herlambang A."/>
            <person name="Guo Y."/>
            <person name="Takashima Y."/>
            <person name="Nishizawa T."/>
        </authorList>
    </citation>
    <scope>NUCLEOTIDE SEQUENCE</scope>
    <source>
        <strain evidence="2">E1425</strain>
    </source>
</reference>
<evidence type="ECO:0000256" key="1">
    <source>
        <dbReference type="SAM" id="MobiDB-lite"/>
    </source>
</evidence>